<reference evidence="2 3" key="1">
    <citation type="submission" date="2021-03" db="EMBL/GenBank/DDBJ databases">
        <title>Winogradskyella sp. nov., isolated from costal sediment.</title>
        <authorList>
            <person name="Gao C."/>
        </authorList>
    </citation>
    <scope>NUCLEOTIDE SEQUENCE [LARGE SCALE GENOMIC DNA]</scope>
    <source>
        <strain evidence="2 3">DF17</strain>
    </source>
</reference>
<comment type="caution">
    <text evidence="2">The sequence shown here is derived from an EMBL/GenBank/DDBJ whole genome shotgun (WGS) entry which is preliminary data.</text>
</comment>
<dbReference type="RefSeq" id="WP_208153619.1">
    <property type="nucleotide sequence ID" value="NZ_JAGEVF010000004.1"/>
</dbReference>
<protein>
    <recommendedName>
        <fullName evidence="4">Lipocalin-like domain-containing protein</fullName>
    </recommendedName>
</protein>
<gene>
    <name evidence="2" type="ORF">J4050_06805</name>
</gene>
<dbReference type="Proteomes" id="UP000676776">
    <property type="component" value="Unassembled WGS sequence"/>
</dbReference>
<name>A0ABS3T1X9_9FLAO</name>
<feature type="chain" id="PRO_5046699605" description="Lipocalin-like domain-containing protein" evidence="1">
    <location>
        <begin position="22"/>
        <end position="127"/>
    </location>
</feature>
<dbReference type="PROSITE" id="PS51257">
    <property type="entry name" value="PROKAR_LIPOPROTEIN"/>
    <property type="match status" value="1"/>
</dbReference>
<proteinExistence type="predicted"/>
<accession>A0ABS3T1X9</accession>
<sequence>MKLHYYIIILSSLLLSSCVQKTPQKTITVILDMTTLENPRQVGIRGEYPLSWEETTYLEDTNGDKIYEGEFTIYTANNGIEFKFVNNNNQFELTDQPNRSLSFEYKPETIIYKAKFDTKEYTTITRN</sequence>
<keyword evidence="1" id="KW-0732">Signal</keyword>
<organism evidence="2 3">
    <name type="scientific">Winogradskyella pelagia</name>
    <dbReference type="NCBI Taxonomy" id="2819984"/>
    <lineage>
        <taxon>Bacteria</taxon>
        <taxon>Pseudomonadati</taxon>
        <taxon>Bacteroidota</taxon>
        <taxon>Flavobacteriia</taxon>
        <taxon>Flavobacteriales</taxon>
        <taxon>Flavobacteriaceae</taxon>
        <taxon>Winogradskyella</taxon>
    </lineage>
</organism>
<dbReference type="EMBL" id="JAGEVF010000004">
    <property type="protein sequence ID" value="MBO3116449.1"/>
    <property type="molecule type" value="Genomic_DNA"/>
</dbReference>
<feature type="signal peptide" evidence="1">
    <location>
        <begin position="1"/>
        <end position="21"/>
    </location>
</feature>
<evidence type="ECO:0000313" key="2">
    <source>
        <dbReference type="EMBL" id="MBO3116449.1"/>
    </source>
</evidence>
<evidence type="ECO:0008006" key="4">
    <source>
        <dbReference type="Google" id="ProtNLM"/>
    </source>
</evidence>
<evidence type="ECO:0000256" key="1">
    <source>
        <dbReference type="SAM" id="SignalP"/>
    </source>
</evidence>
<keyword evidence="3" id="KW-1185">Reference proteome</keyword>
<evidence type="ECO:0000313" key="3">
    <source>
        <dbReference type="Proteomes" id="UP000676776"/>
    </source>
</evidence>